<evidence type="ECO:0000313" key="3">
    <source>
        <dbReference type="Proteomes" id="UP000269154"/>
    </source>
</evidence>
<name>A0A3N6Q1R9_9CYAN</name>
<proteinExistence type="predicted"/>
<protein>
    <submittedName>
        <fullName evidence="2">Metal ABC transporter ATPase</fullName>
    </submittedName>
</protein>
<feature type="region of interest" description="Disordered" evidence="1">
    <location>
        <begin position="178"/>
        <end position="198"/>
    </location>
</feature>
<dbReference type="RefSeq" id="WP_124143195.1">
    <property type="nucleotide sequence ID" value="NZ_CAWOKI010000330.1"/>
</dbReference>
<keyword evidence="3" id="KW-1185">Reference proteome</keyword>
<dbReference type="Proteomes" id="UP000269154">
    <property type="component" value="Unassembled WGS sequence"/>
</dbReference>
<feature type="compositionally biased region" description="Polar residues" evidence="1">
    <location>
        <begin position="189"/>
        <end position="198"/>
    </location>
</feature>
<dbReference type="AlphaFoldDB" id="A0A3N6Q1R9"/>
<dbReference type="OrthoDB" id="479859at2"/>
<organism evidence="2 3">
    <name type="scientific">Okeania hirsuta</name>
    <dbReference type="NCBI Taxonomy" id="1458930"/>
    <lineage>
        <taxon>Bacteria</taxon>
        <taxon>Bacillati</taxon>
        <taxon>Cyanobacteriota</taxon>
        <taxon>Cyanophyceae</taxon>
        <taxon>Oscillatoriophycideae</taxon>
        <taxon>Oscillatoriales</taxon>
        <taxon>Microcoleaceae</taxon>
        <taxon>Okeania</taxon>
    </lineage>
</organism>
<gene>
    <name evidence="2" type="ORF">D5R40_03470</name>
</gene>
<dbReference type="EMBL" id="RCBY01000011">
    <property type="protein sequence ID" value="RQH53554.1"/>
    <property type="molecule type" value="Genomic_DNA"/>
</dbReference>
<reference evidence="2 3" key="1">
    <citation type="journal article" date="2018" name="ACS Chem. Biol.">
        <title>Ketoreductase domain dysfunction expands chemodiversity: malyngamide biosynthesis in the cyanobacterium Okeania hirsuta.</title>
        <authorList>
            <person name="Moss N.A."/>
            <person name="Leao T."/>
            <person name="Rankin M."/>
            <person name="McCullough T.M."/>
            <person name="Qu P."/>
            <person name="Korobeynikov A."/>
            <person name="Smith J.L."/>
            <person name="Gerwick L."/>
            <person name="Gerwick W.H."/>
        </authorList>
    </citation>
    <scope>NUCLEOTIDE SEQUENCE [LARGE SCALE GENOMIC DNA]</scope>
    <source>
        <strain evidence="2 3">PAB10Feb10-1</strain>
    </source>
</reference>
<evidence type="ECO:0000313" key="2">
    <source>
        <dbReference type="EMBL" id="RQH53554.1"/>
    </source>
</evidence>
<sequence length="198" mass="21852">MTTTSSYTNTINPTETTFPQLGAFLQAHNEIEYILPPLVGIIITNRFKLRGATALIVNLTVAGFVRQIIEQLKEQTVTIPVIDTEQTTIPQPVTTVASDDSQTYTIVHSVPGRIRLRIPKVASDPNYVRRLEQLLTADSHVLGVRINTAAASVAIQYQADGMSEWELGMLLMNIIQEAEPDEEEIPQPEANSESPETP</sequence>
<comment type="caution">
    <text evidence="2">The sequence shown here is derived from an EMBL/GenBank/DDBJ whole genome shotgun (WGS) entry which is preliminary data.</text>
</comment>
<evidence type="ECO:0000256" key="1">
    <source>
        <dbReference type="SAM" id="MobiDB-lite"/>
    </source>
</evidence>
<accession>A0A3N6Q1R9</accession>